<dbReference type="Proteomes" id="UP000801492">
    <property type="component" value="Unassembled WGS sequence"/>
</dbReference>
<sequence>MNLKSCVTKSKSTKHEYVPHKLRSRPFRFITLPIFGLVLFILYWFIICPLIFVALWRMHHDWPKEWPFYYWAGALIIFVILLAILVCIWRYSSRKKQEAESGIDHKKVPIKCRKDSNPKKLYTISLNTIQKNQDKPEKICIEPSTCQQDSAVTLEQKLIGNSPKDEDTIEKDIDKVFRRCSLQHRSQKEMKRPESLALSTVTETTAEVHSASSPLTPRELFFWDLIQNANKTRNSITNSFIEHEKEFCSSDDTSLGSPKSVKSTNDDPEIKAARSEKLSSTEYFIANVPDRKSLTAEVFLFVDGGDPEKCLKIRVDEED</sequence>
<evidence type="ECO:0000313" key="3">
    <source>
        <dbReference type="EMBL" id="KAF2896417.1"/>
    </source>
</evidence>
<name>A0A8K0D3M2_IGNLU</name>
<accession>A0A8K0D3M2</accession>
<dbReference type="OrthoDB" id="6784705at2759"/>
<feature type="region of interest" description="Disordered" evidence="1">
    <location>
        <begin position="249"/>
        <end position="268"/>
    </location>
</feature>
<organism evidence="3 4">
    <name type="scientific">Ignelater luminosus</name>
    <name type="common">Cucubano</name>
    <name type="synonym">Pyrophorus luminosus</name>
    <dbReference type="NCBI Taxonomy" id="2038154"/>
    <lineage>
        <taxon>Eukaryota</taxon>
        <taxon>Metazoa</taxon>
        <taxon>Ecdysozoa</taxon>
        <taxon>Arthropoda</taxon>
        <taxon>Hexapoda</taxon>
        <taxon>Insecta</taxon>
        <taxon>Pterygota</taxon>
        <taxon>Neoptera</taxon>
        <taxon>Endopterygota</taxon>
        <taxon>Coleoptera</taxon>
        <taxon>Polyphaga</taxon>
        <taxon>Elateriformia</taxon>
        <taxon>Elateroidea</taxon>
        <taxon>Elateridae</taxon>
        <taxon>Agrypninae</taxon>
        <taxon>Pyrophorini</taxon>
        <taxon>Ignelater</taxon>
    </lineage>
</organism>
<evidence type="ECO:0000256" key="2">
    <source>
        <dbReference type="SAM" id="Phobius"/>
    </source>
</evidence>
<evidence type="ECO:0000313" key="4">
    <source>
        <dbReference type="Proteomes" id="UP000801492"/>
    </source>
</evidence>
<dbReference type="EMBL" id="VTPC01005143">
    <property type="protein sequence ID" value="KAF2896417.1"/>
    <property type="molecule type" value="Genomic_DNA"/>
</dbReference>
<proteinExistence type="predicted"/>
<comment type="caution">
    <text evidence="3">The sequence shown here is derived from an EMBL/GenBank/DDBJ whole genome shotgun (WGS) entry which is preliminary data.</text>
</comment>
<feature type="transmembrane region" description="Helical" evidence="2">
    <location>
        <begin position="29"/>
        <end position="56"/>
    </location>
</feature>
<evidence type="ECO:0000256" key="1">
    <source>
        <dbReference type="SAM" id="MobiDB-lite"/>
    </source>
</evidence>
<feature type="transmembrane region" description="Helical" evidence="2">
    <location>
        <begin position="68"/>
        <end position="89"/>
    </location>
</feature>
<keyword evidence="2" id="KW-0472">Membrane</keyword>
<protein>
    <submittedName>
        <fullName evidence="3">Uncharacterized protein</fullName>
    </submittedName>
</protein>
<keyword evidence="4" id="KW-1185">Reference proteome</keyword>
<feature type="compositionally biased region" description="Polar residues" evidence="1">
    <location>
        <begin position="250"/>
        <end position="263"/>
    </location>
</feature>
<reference evidence="3" key="1">
    <citation type="submission" date="2019-08" db="EMBL/GenBank/DDBJ databases">
        <title>The genome of the North American firefly Photinus pyralis.</title>
        <authorList>
            <consortium name="Photinus pyralis genome working group"/>
            <person name="Fallon T.R."/>
            <person name="Sander Lower S.E."/>
            <person name="Weng J.-K."/>
        </authorList>
    </citation>
    <scope>NUCLEOTIDE SEQUENCE</scope>
    <source>
        <strain evidence="3">TRF0915ILg1</strain>
        <tissue evidence="3">Whole body</tissue>
    </source>
</reference>
<gene>
    <name evidence="3" type="ORF">ILUMI_09760</name>
</gene>
<feature type="non-terminal residue" evidence="3">
    <location>
        <position position="319"/>
    </location>
</feature>
<dbReference type="AlphaFoldDB" id="A0A8K0D3M2"/>
<keyword evidence="2" id="KW-0812">Transmembrane</keyword>
<keyword evidence="2" id="KW-1133">Transmembrane helix</keyword>